<dbReference type="Pfam" id="PF01479">
    <property type="entry name" value="S4"/>
    <property type="match status" value="1"/>
</dbReference>
<evidence type="ECO:0000256" key="4">
    <source>
        <dbReference type="ARBA" id="ARBA00022840"/>
    </source>
</evidence>
<evidence type="ECO:0000256" key="7">
    <source>
        <dbReference type="ARBA" id="ARBA00048248"/>
    </source>
</evidence>
<dbReference type="Gene3D" id="3.40.50.620">
    <property type="entry name" value="HUPs"/>
    <property type="match status" value="1"/>
</dbReference>
<dbReference type="Pfam" id="PF00579">
    <property type="entry name" value="tRNA-synt_1b"/>
    <property type="match status" value="1"/>
</dbReference>
<reference evidence="12 13" key="1">
    <citation type="submission" date="2017-07" db="EMBL/GenBank/DDBJ databases">
        <title>Mechanisms for carbon and nitrogen cycling indicate functional differentiation within the Candidate Phyla Radiation.</title>
        <authorList>
            <person name="Danczak R.E."/>
            <person name="Johnston M.D."/>
            <person name="Kenah C."/>
            <person name="Slattery M."/>
            <person name="Wrighton K.C."/>
            <person name="Wilkins M.J."/>
        </authorList>
    </citation>
    <scope>NUCLEOTIDE SEQUENCE [LARGE SCALE GENOMIC DNA]</scope>
    <source>
        <strain evidence="12">Licking1014_7</strain>
    </source>
</reference>
<dbReference type="GO" id="GO:0003723">
    <property type="term" value="F:RNA binding"/>
    <property type="evidence" value="ECO:0007669"/>
    <property type="project" value="UniProtKB-KW"/>
</dbReference>
<dbReference type="GO" id="GO:0005524">
    <property type="term" value="F:ATP binding"/>
    <property type="evidence" value="ECO:0007669"/>
    <property type="project" value="UniProtKB-KW"/>
</dbReference>
<protein>
    <recommendedName>
        <fullName evidence="1 8">Tyrosine--tRNA ligase</fullName>
        <ecNumber evidence="1 8">6.1.1.1</ecNumber>
    </recommendedName>
</protein>
<evidence type="ECO:0000256" key="5">
    <source>
        <dbReference type="ARBA" id="ARBA00022917"/>
    </source>
</evidence>
<keyword evidence="3 10" id="KW-0547">Nucleotide-binding</keyword>
<dbReference type="CDD" id="cd00165">
    <property type="entry name" value="S4"/>
    <property type="match status" value="1"/>
</dbReference>
<accession>A0A554LK06</accession>
<dbReference type="GO" id="GO:0006437">
    <property type="term" value="P:tyrosyl-tRNA aminoacylation"/>
    <property type="evidence" value="ECO:0007669"/>
    <property type="project" value="UniProtKB-UniRule"/>
</dbReference>
<dbReference type="Gene3D" id="1.10.240.10">
    <property type="entry name" value="Tyrosyl-Transfer RNA Synthetase"/>
    <property type="match status" value="1"/>
</dbReference>
<keyword evidence="6 10" id="KW-0030">Aminoacyl-tRNA synthetase</keyword>
<evidence type="ECO:0000256" key="8">
    <source>
        <dbReference type="NCBIfam" id="TIGR00234"/>
    </source>
</evidence>
<dbReference type="PANTHER" id="PTHR11766:SF1">
    <property type="entry name" value="TYROSINE--TRNA LIGASE"/>
    <property type="match status" value="1"/>
</dbReference>
<comment type="similarity">
    <text evidence="10">Belongs to the class-I aminoacyl-tRNA synthetase family.</text>
</comment>
<evidence type="ECO:0000256" key="9">
    <source>
        <dbReference type="PROSITE-ProRule" id="PRU00182"/>
    </source>
</evidence>
<dbReference type="InterPro" id="IPR002307">
    <property type="entry name" value="Tyr-tRNA-ligase"/>
</dbReference>
<evidence type="ECO:0000256" key="2">
    <source>
        <dbReference type="ARBA" id="ARBA00022598"/>
    </source>
</evidence>
<name>A0A554LK06_9BACT</name>
<dbReference type="PANTHER" id="PTHR11766">
    <property type="entry name" value="TYROSYL-TRNA SYNTHETASE"/>
    <property type="match status" value="1"/>
</dbReference>
<gene>
    <name evidence="12" type="ORF">CEN89_184</name>
</gene>
<dbReference type="GO" id="GO:0004831">
    <property type="term" value="F:tyrosine-tRNA ligase activity"/>
    <property type="evidence" value="ECO:0007669"/>
    <property type="project" value="UniProtKB-UniRule"/>
</dbReference>
<dbReference type="InterPro" id="IPR002942">
    <property type="entry name" value="S4_RNA-bd"/>
</dbReference>
<dbReference type="NCBIfam" id="TIGR00234">
    <property type="entry name" value="tyrS"/>
    <property type="match status" value="1"/>
</dbReference>
<keyword evidence="2 10" id="KW-0436">Ligase</keyword>
<evidence type="ECO:0000313" key="13">
    <source>
        <dbReference type="Proteomes" id="UP000315689"/>
    </source>
</evidence>
<dbReference type="EMBL" id="VMGK01000005">
    <property type="protein sequence ID" value="TSC93174.1"/>
    <property type="molecule type" value="Genomic_DNA"/>
</dbReference>
<dbReference type="Proteomes" id="UP000315689">
    <property type="component" value="Unassembled WGS sequence"/>
</dbReference>
<sequence>MSKLTAKISDLLTRGVSEIIVKRDLEKQLLSGKKLRIKLGLDSNIPDLHLGHAVNLRKLRAFQDLGHQAILILGDYTAAIGDPSGQDKTRPAVDVCQTKKNAREFLRQAGKILDKNKTEAHCNSEWFSKMSFLDVLNLASKMTVKHILSHDTFRRRIKKDQPFFMHELMYPLMQGYDSVMVAADVELGASEQKFNLLSGRRLQRAFGQKEQNILMMRYLIGTDGKEKMSKTLGNFISLRDSASEMYGKIMSIPDVLMREYFELCADLEVGEIDKLMVSAKTEPKKVKERLAGEIVKMYYSEKDVQLAKQEFDNVFGAVSGAPSKIQEVGLGAKKIVLLGALVKTGLVLSRSEARRLVVQGGVKIDQQKVDDVNLIIDLSRPKILQVGKRKFVRIKS</sequence>
<dbReference type="InterPro" id="IPR014729">
    <property type="entry name" value="Rossmann-like_a/b/a_fold"/>
</dbReference>
<keyword evidence="9" id="KW-0694">RNA-binding</keyword>
<organism evidence="12 13">
    <name type="scientific">Candidatus Berkelbacteria bacterium Licking1014_7</name>
    <dbReference type="NCBI Taxonomy" id="2017147"/>
    <lineage>
        <taxon>Bacteria</taxon>
        <taxon>Candidatus Berkelbacteria</taxon>
    </lineage>
</organism>
<dbReference type="InterPro" id="IPR036986">
    <property type="entry name" value="S4_RNA-bd_sf"/>
</dbReference>
<dbReference type="Gene3D" id="3.10.290.10">
    <property type="entry name" value="RNA-binding S4 domain"/>
    <property type="match status" value="1"/>
</dbReference>
<keyword evidence="5 10" id="KW-0648">Protein biosynthesis</keyword>
<dbReference type="SUPFAM" id="SSF55174">
    <property type="entry name" value="Alpha-L RNA-binding motif"/>
    <property type="match status" value="1"/>
</dbReference>
<comment type="caution">
    <text evidence="12">The sequence shown here is derived from an EMBL/GenBank/DDBJ whole genome shotgun (WGS) entry which is preliminary data.</text>
</comment>
<dbReference type="AlphaFoldDB" id="A0A554LK06"/>
<dbReference type="GO" id="GO:0005829">
    <property type="term" value="C:cytosol"/>
    <property type="evidence" value="ECO:0007669"/>
    <property type="project" value="TreeGrafter"/>
</dbReference>
<evidence type="ECO:0000313" key="12">
    <source>
        <dbReference type="EMBL" id="TSC93174.1"/>
    </source>
</evidence>
<evidence type="ECO:0000256" key="1">
    <source>
        <dbReference type="ARBA" id="ARBA00013160"/>
    </source>
</evidence>
<evidence type="ECO:0000256" key="10">
    <source>
        <dbReference type="RuleBase" id="RU363036"/>
    </source>
</evidence>
<comment type="catalytic activity">
    <reaction evidence="7">
        <text>tRNA(Tyr) + L-tyrosine + ATP = L-tyrosyl-tRNA(Tyr) + AMP + diphosphate + H(+)</text>
        <dbReference type="Rhea" id="RHEA:10220"/>
        <dbReference type="Rhea" id="RHEA-COMP:9706"/>
        <dbReference type="Rhea" id="RHEA-COMP:9707"/>
        <dbReference type="ChEBI" id="CHEBI:15378"/>
        <dbReference type="ChEBI" id="CHEBI:30616"/>
        <dbReference type="ChEBI" id="CHEBI:33019"/>
        <dbReference type="ChEBI" id="CHEBI:58315"/>
        <dbReference type="ChEBI" id="CHEBI:78442"/>
        <dbReference type="ChEBI" id="CHEBI:78536"/>
        <dbReference type="ChEBI" id="CHEBI:456215"/>
        <dbReference type="EC" id="6.1.1.1"/>
    </reaction>
</comment>
<dbReference type="SUPFAM" id="SSF52374">
    <property type="entry name" value="Nucleotidylyl transferase"/>
    <property type="match status" value="1"/>
</dbReference>
<dbReference type="InterPro" id="IPR024088">
    <property type="entry name" value="Tyr-tRNA-ligase_bac-type"/>
</dbReference>
<dbReference type="InterPro" id="IPR002305">
    <property type="entry name" value="aa-tRNA-synth_Ic"/>
</dbReference>
<evidence type="ECO:0000256" key="3">
    <source>
        <dbReference type="ARBA" id="ARBA00022741"/>
    </source>
</evidence>
<evidence type="ECO:0000256" key="6">
    <source>
        <dbReference type="ARBA" id="ARBA00023146"/>
    </source>
</evidence>
<dbReference type="PRINTS" id="PR01040">
    <property type="entry name" value="TRNASYNTHTYR"/>
</dbReference>
<proteinExistence type="inferred from homology"/>
<feature type="domain" description="RNA-binding S4" evidence="11">
    <location>
        <begin position="341"/>
        <end position="377"/>
    </location>
</feature>
<dbReference type="EC" id="6.1.1.1" evidence="1 8"/>
<dbReference type="PROSITE" id="PS50889">
    <property type="entry name" value="S4"/>
    <property type="match status" value="1"/>
</dbReference>
<keyword evidence="4 10" id="KW-0067">ATP-binding</keyword>
<evidence type="ECO:0000259" key="11">
    <source>
        <dbReference type="Pfam" id="PF01479"/>
    </source>
</evidence>